<gene>
    <name evidence="2" type="ORF">FKW44_012811</name>
</gene>
<dbReference type="InterPro" id="IPR005471">
    <property type="entry name" value="Tscrpt_reg_IclR_N"/>
</dbReference>
<dbReference type="Gene3D" id="1.10.10.10">
    <property type="entry name" value="Winged helix-like DNA-binding domain superfamily/Winged helix DNA-binding domain"/>
    <property type="match status" value="1"/>
</dbReference>
<evidence type="ECO:0000313" key="2">
    <source>
        <dbReference type="EMBL" id="QQP51442.1"/>
    </source>
</evidence>
<dbReference type="Proteomes" id="UP000595437">
    <property type="component" value="Chromosome 8"/>
</dbReference>
<dbReference type="EMBL" id="CP045897">
    <property type="protein sequence ID" value="QQP51442.1"/>
    <property type="molecule type" value="Genomic_DNA"/>
</dbReference>
<name>A0A7T8HK74_CALRO</name>
<dbReference type="GO" id="GO:0003677">
    <property type="term" value="F:DNA binding"/>
    <property type="evidence" value="ECO:0007669"/>
    <property type="project" value="InterPro"/>
</dbReference>
<dbReference type="AlphaFoldDB" id="A0A7T8HK74"/>
<evidence type="ECO:0000259" key="1">
    <source>
        <dbReference type="Pfam" id="PF09339"/>
    </source>
</evidence>
<evidence type="ECO:0000313" key="3">
    <source>
        <dbReference type="Proteomes" id="UP000595437"/>
    </source>
</evidence>
<dbReference type="GO" id="GO:0006355">
    <property type="term" value="P:regulation of DNA-templated transcription"/>
    <property type="evidence" value="ECO:0007669"/>
    <property type="project" value="InterPro"/>
</dbReference>
<protein>
    <recommendedName>
        <fullName evidence="1">HTH iclR-type domain-containing protein</fullName>
    </recommendedName>
</protein>
<reference evidence="3" key="1">
    <citation type="submission" date="2021-01" db="EMBL/GenBank/DDBJ databases">
        <title>Caligus Genome Assembly.</title>
        <authorList>
            <person name="Gallardo-Escarate C."/>
        </authorList>
    </citation>
    <scope>NUCLEOTIDE SEQUENCE [LARGE SCALE GENOMIC DNA]</scope>
</reference>
<accession>A0A7T8HK74</accession>
<dbReference type="OrthoDB" id="7540217at2759"/>
<dbReference type="InterPro" id="IPR036388">
    <property type="entry name" value="WH-like_DNA-bd_sf"/>
</dbReference>
<feature type="non-terminal residue" evidence="2">
    <location>
        <position position="54"/>
    </location>
</feature>
<organism evidence="2 3">
    <name type="scientific">Caligus rogercresseyi</name>
    <name type="common">Sea louse</name>
    <dbReference type="NCBI Taxonomy" id="217165"/>
    <lineage>
        <taxon>Eukaryota</taxon>
        <taxon>Metazoa</taxon>
        <taxon>Ecdysozoa</taxon>
        <taxon>Arthropoda</taxon>
        <taxon>Crustacea</taxon>
        <taxon>Multicrustacea</taxon>
        <taxon>Hexanauplia</taxon>
        <taxon>Copepoda</taxon>
        <taxon>Siphonostomatoida</taxon>
        <taxon>Caligidae</taxon>
        <taxon>Caligus</taxon>
    </lineage>
</organism>
<keyword evidence="3" id="KW-1185">Reference proteome</keyword>
<feature type="domain" description="HTH iclR-type" evidence="1">
    <location>
        <begin position="14"/>
        <end position="44"/>
    </location>
</feature>
<dbReference type="Pfam" id="PF09339">
    <property type="entry name" value="HTH_IclR"/>
    <property type="match status" value="1"/>
</dbReference>
<proteinExistence type="predicted"/>
<sequence>MEQEKWSAIIVLTCAGRTAAEIMKGTKLPRSTVFRVLKAFKEEGKMQRKDHKQK</sequence>